<reference evidence="2 3" key="1">
    <citation type="submission" date="2022-08" db="EMBL/GenBank/DDBJ databases">
        <title>Reclassification of Massilia species as members of the genera Telluria, Duganella, Pseudoduganella, Mokoshia gen. nov. and Zemynaea gen. nov. using orthogonal and non-orthogonal genome-based approaches.</title>
        <authorList>
            <person name="Bowman J.P."/>
        </authorList>
    </citation>
    <scope>NUCLEOTIDE SEQUENCE [LARGE SCALE GENOMIC DNA]</scope>
    <source>
        <strain evidence="2 3">JCM 31607</strain>
    </source>
</reference>
<protein>
    <submittedName>
        <fullName evidence="2">DegT/DnrJ/EryC1/StrS family aminotransferase</fullName>
    </submittedName>
</protein>
<keyword evidence="2" id="KW-0032">Aminotransferase</keyword>
<dbReference type="PANTHER" id="PTHR30244">
    <property type="entry name" value="TRANSAMINASE"/>
    <property type="match status" value="1"/>
</dbReference>
<keyword evidence="1" id="KW-0663">Pyridoxal phosphate</keyword>
<evidence type="ECO:0000256" key="1">
    <source>
        <dbReference type="RuleBase" id="RU004508"/>
    </source>
</evidence>
<sequence length="375" mass="39616">MIVLSRPATDFAALLKKTGSREPAAHGLYFYPRGRDALLAGLHALGVPPGETVVVPAYICDSTIAPLRGAGYRVLFVDVEPNFELDLAKVLAAVEQGGARAVLAVHYFGFPAGVARLVSALRPRGVRVIEDCCHSFLTRSGGQPVGLAGDAAIFSMRKTLPVPDGGALRLNTASVGAAALAAGRAGAPPVARYLATRCAEAAVAAVGWPNIYAGAVDAAKRRVRGARPAHAPEPQPVAQPVPQAPSALLARYLANADYLRQIGERVAHNYARLVEGAAACGLQPCVPQLAPGCVPQWAPLCDDSGRLVPWLREHGVGAARWPWHELPSEVDAAPQRYPVSHDLNRRLALLPVHQSIGSRHIVRMLALVRQGMAAQ</sequence>
<dbReference type="InterPro" id="IPR000653">
    <property type="entry name" value="DegT/StrS_aminotransferase"/>
</dbReference>
<keyword evidence="2" id="KW-0808">Transferase</keyword>
<evidence type="ECO:0000313" key="2">
    <source>
        <dbReference type="EMBL" id="MCS0606995.1"/>
    </source>
</evidence>
<dbReference type="GO" id="GO:0008483">
    <property type="term" value="F:transaminase activity"/>
    <property type="evidence" value="ECO:0007669"/>
    <property type="project" value="UniProtKB-KW"/>
</dbReference>
<comment type="caution">
    <text evidence="2">The sequence shown here is derived from an EMBL/GenBank/DDBJ whole genome shotgun (WGS) entry which is preliminary data.</text>
</comment>
<dbReference type="PANTHER" id="PTHR30244:SF42">
    <property type="entry name" value="UDP-2-ACETAMIDO-2-DEOXY-3-OXO-D-GLUCURONATE AMINOTRANSFERASE"/>
    <property type="match status" value="1"/>
</dbReference>
<dbReference type="Pfam" id="PF01041">
    <property type="entry name" value="DegT_DnrJ_EryC1"/>
    <property type="match status" value="1"/>
</dbReference>
<dbReference type="RefSeq" id="WP_258854774.1">
    <property type="nucleotide sequence ID" value="NZ_JANUGV010000001.1"/>
</dbReference>
<gene>
    <name evidence="2" type="ORF">NX773_02305</name>
</gene>
<comment type="similarity">
    <text evidence="1">Belongs to the DegT/DnrJ/EryC1 family.</text>
</comment>
<organism evidence="2 3">
    <name type="scientific">Massilia solisilvae</name>
    <dbReference type="NCBI Taxonomy" id="1811225"/>
    <lineage>
        <taxon>Bacteria</taxon>
        <taxon>Pseudomonadati</taxon>
        <taxon>Pseudomonadota</taxon>
        <taxon>Betaproteobacteria</taxon>
        <taxon>Burkholderiales</taxon>
        <taxon>Oxalobacteraceae</taxon>
        <taxon>Telluria group</taxon>
        <taxon>Massilia</taxon>
    </lineage>
</organism>
<dbReference type="Proteomes" id="UP001205861">
    <property type="component" value="Unassembled WGS sequence"/>
</dbReference>
<dbReference type="InterPro" id="IPR015421">
    <property type="entry name" value="PyrdxlP-dep_Trfase_major"/>
</dbReference>
<proteinExistence type="inferred from homology"/>
<dbReference type="InterPro" id="IPR015424">
    <property type="entry name" value="PyrdxlP-dep_Trfase"/>
</dbReference>
<accession>A0ABT2BEY7</accession>
<dbReference type="Gene3D" id="3.40.640.10">
    <property type="entry name" value="Type I PLP-dependent aspartate aminotransferase-like (Major domain)"/>
    <property type="match status" value="1"/>
</dbReference>
<name>A0ABT2BEY7_9BURK</name>
<keyword evidence="3" id="KW-1185">Reference proteome</keyword>
<dbReference type="EMBL" id="JANUGV010000001">
    <property type="protein sequence ID" value="MCS0606995.1"/>
    <property type="molecule type" value="Genomic_DNA"/>
</dbReference>
<evidence type="ECO:0000313" key="3">
    <source>
        <dbReference type="Proteomes" id="UP001205861"/>
    </source>
</evidence>
<dbReference type="SUPFAM" id="SSF53383">
    <property type="entry name" value="PLP-dependent transferases"/>
    <property type="match status" value="1"/>
</dbReference>